<feature type="region of interest" description="Disordered" evidence="2">
    <location>
        <begin position="161"/>
        <end position="207"/>
    </location>
</feature>
<feature type="region of interest" description="Disordered" evidence="2">
    <location>
        <begin position="90"/>
        <end position="127"/>
    </location>
</feature>
<dbReference type="Gramene" id="NC8G0215800.1">
    <property type="protein sequence ID" value="NC8G0215800.1:cds"/>
    <property type="gene ID" value="NC8G0215800"/>
</dbReference>
<organism evidence="4">
    <name type="scientific">Nymphaea colorata</name>
    <name type="common">pocket water lily</name>
    <dbReference type="NCBI Taxonomy" id="210225"/>
    <lineage>
        <taxon>Eukaryota</taxon>
        <taxon>Viridiplantae</taxon>
        <taxon>Streptophyta</taxon>
        <taxon>Embryophyta</taxon>
        <taxon>Tracheophyta</taxon>
        <taxon>Spermatophyta</taxon>
        <taxon>Magnoliopsida</taxon>
        <taxon>Nymphaeales</taxon>
        <taxon>Nymphaeaceae</taxon>
        <taxon>Nymphaea</taxon>
    </lineage>
</organism>
<dbReference type="PROSITE" id="PS50157">
    <property type="entry name" value="ZINC_FINGER_C2H2_2"/>
    <property type="match status" value="4"/>
</dbReference>
<protein>
    <recommendedName>
        <fullName evidence="3">C2H2-type domain-containing protein</fullName>
    </recommendedName>
</protein>
<feature type="region of interest" description="Disordered" evidence="2">
    <location>
        <begin position="258"/>
        <end position="277"/>
    </location>
</feature>
<feature type="domain" description="C2H2-type" evidence="3">
    <location>
        <begin position="53"/>
        <end position="80"/>
    </location>
</feature>
<dbReference type="SUPFAM" id="SSF57667">
    <property type="entry name" value="beta-beta-alpha zinc fingers"/>
    <property type="match status" value="2"/>
</dbReference>
<dbReference type="Pfam" id="PF13912">
    <property type="entry name" value="zf-C2H2_6"/>
    <property type="match status" value="4"/>
</dbReference>
<gene>
    <name evidence="4" type="ORF">NYM_LOCUS25504</name>
</gene>
<feature type="domain" description="C2H2-type" evidence="3">
    <location>
        <begin position="135"/>
        <end position="162"/>
    </location>
</feature>
<feature type="compositionally biased region" description="Low complexity" evidence="2">
    <location>
        <begin position="173"/>
        <end position="182"/>
    </location>
</feature>
<dbReference type="OMA" id="GGHQRSH"/>
<evidence type="ECO:0000256" key="2">
    <source>
        <dbReference type="SAM" id="MobiDB-lite"/>
    </source>
</evidence>
<dbReference type="EMBL" id="LR721786">
    <property type="protein sequence ID" value="VVW67637.1"/>
    <property type="molecule type" value="Genomic_DNA"/>
</dbReference>
<evidence type="ECO:0000313" key="4">
    <source>
        <dbReference type="EMBL" id="VVW67637.1"/>
    </source>
</evidence>
<dbReference type="GO" id="GO:0008270">
    <property type="term" value="F:zinc ion binding"/>
    <property type="evidence" value="ECO:0007669"/>
    <property type="project" value="UniProtKB-KW"/>
</dbReference>
<keyword evidence="1" id="KW-0863">Zinc-finger</keyword>
<dbReference type="SMART" id="SM00355">
    <property type="entry name" value="ZnF_C2H2"/>
    <property type="match status" value="4"/>
</dbReference>
<name>A0A5K1G3K6_9MAGN</name>
<accession>A0A5K1G3K6</accession>
<keyword evidence="1" id="KW-0862">Zinc</keyword>
<dbReference type="PANTHER" id="PTHR47591">
    <property type="entry name" value="ZINC FINGER PROTEIN ZAT2-RELATED"/>
    <property type="match status" value="1"/>
</dbReference>
<feature type="compositionally biased region" description="Basic residues" evidence="2">
    <location>
        <begin position="268"/>
        <end position="277"/>
    </location>
</feature>
<dbReference type="PANTHER" id="PTHR47591:SF1">
    <property type="entry name" value="ZINC FINGER PROTEIN ZAT2-RELATED"/>
    <property type="match status" value="1"/>
</dbReference>
<evidence type="ECO:0000259" key="3">
    <source>
        <dbReference type="PROSITE" id="PS50157"/>
    </source>
</evidence>
<dbReference type="Gene3D" id="3.30.160.60">
    <property type="entry name" value="Classic Zinc Finger"/>
    <property type="match status" value="2"/>
</dbReference>
<feature type="compositionally biased region" description="Basic and acidic residues" evidence="2">
    <location>
        <begin position="258"/>
        <end position="267"/>
    </location>
</feature>
<keyword evidence="1" id="KW-0479">Metal-binding</keyword>
<feature type="domain" description="C2H2-type" evidence="3">
    <location>
        <begin position="348"/>
        <end position="375"/>
    </location>
</feature>
<dbReference type="InterPro" id="IPR013087">
    <property type="entry name" value="Znf_C2H2_type"/>
</dbReference>
<sequence length="455" mass="49488">MEAQGSVTETEKPIESGVKLKIKMKVRDAAEGEVVSPTVSGYNTGDEDASIEHECKLCKMSFSSGKALEVHVRVHGGTAVERCSSNPCSKIGSSHGVPTPQEQQQIQQATDVNVATDDDSGEVQADSELKTKPNAVCVLCKKEFPSLKSLFGHMRCHPGRDWRGIQPPERFQSSPSSTVSDSEPNPLAVSSGKTESRIGSWRRRRKRNRTEAGLLAENDGTRSDDPIFAAAYNLMVLKNAKNPAPIDSMILRRIASEQEENGHDCRASNKKKRKKKKKIRALMDSSEKHRCSICHKVFSSHQALGGHRASHTKTKEELLDAETADKDAFEPAGEPPSPEFDAKELPAHECKICHKFFPSGRALGGHKRCHWNEDRAAAASIVLEAAESSSMATFSAEQKRAPTEQGFDLNEVAPLEDADLDALYSMVDVVPAAAKLLGFEAATSNVAYLVGDLAA</sequence>
<reference evidence="4" key="1">
    <citation type="submission" date="2019-09" db="EMBL/GenBank/DDBJ databases">
        <authorList>
            <person name="Zhang L."/>
        </authorList>
    </citation>
    <scope>NUCLEOTIDE SEQUENCE</scope>
</reference>
<evidence type="ECO:0000256" key="1">
    <source>
        <dbReference type="PROSITE-ProRule" id="PRU00042"/>
    </source>
</evidence>
<dbReference type="AlphaFoldDB" id="A0A5K1G3K6"/>
<dbReference type="InterPro" id="IPR036236">
    <property type="entry name" value="Znf_C2H2_sf"/>
</dbReference>
<dbReference type="PROSITE" id="PS00028">
    <property type="entry name" value="ZINC_FINGER_C2H2_1"/>
    <property type="match status" value="4"/>
</dbReference>
<dbReference type="OrthoDB" id="6077919at2759"/>
<feature type="domain" description="C2H2-type" evidence="3">
    <location>
        <begin position="289"/>
        <end position="316"/>
    </location>
</feature>
<proteinExistence type="predicted"/>